<dbReference type="Gene3D" id="3.60.21.70">
    <property type="entry name" value="PhoD-like phosphatase"/>
    <property type="match status" value="1"/>
</dbReference>
<reference evidence="3 4" key="1">
    <citation type="submission" date="2019-02" db="EMBL/GenBank/DDBJ databases">
        <title>Deep-cultivation of Planctomycetes and their phenomic and genomic characterization uncovers novel biology.</title>
        <authorList>
            <person name="Wiegand S."/>
            <person name="Jogler M."/>
            <person name="Boedeker C."/>
            <person name="Pinto D."/>
            <person name="Vollmers J."/>
            <person name="Rivas-Marin E."/>
            <person name="Kohn T."/>
            <person name="Peeters S.H."/>
            <person name="Heuer A."/>
            <person name="Rast P."/>
            <person name="Oberbeckmann S."/>
            <person name="Bunk B."/>
            <person name="Jeske O."/>
            <person name="Meyerdierks A."/>
            <person name="Storesund J.E."/>
            <person name="Kallscheuer N."/>
            <person name="Luecker S."/>
            <person name="Lage O.M."/>
            <person name="Pohl T."/>
            <person name="Merkel B.J."/>
            <person name="Hornburger P."/>
            <person name="Mueller R.-W."/>
            <person name="Bruemmer F."/>
            <person name="Labrenz M."/>
            <person name="Spormann A.M."/>
            <person name="Op Den Camp H."/>
            <person name="Overmann J."/>
            <person name="Amann R."/>
            <person name="Jetten M.S.M."/>
            <person name="Mascher T."/>
            <person name="Medema M.H."/>
            <person name="Devos D.P."/>
            <person name="Kaster A.-K."/>
            <person name="Ovreas L."/>
            <person name="Rohde M."/>
            <person name="Galperin M.Y."/>
            <person name="Jogler C."/>
        </authorList>
    </citation>
    <scope>NUCLEOTIDE SEQUENCE [LARGE SCALE GENOMIC DNA]</scope>
    <source>
        <strain evidence="3 4">CA85</strain>
    </source>
</reference>
<evidence type="ECO:0000313" key="4">
    <source>
        <dbReference type="Proteomes" id="UP000318053"/>
    </source>
</evidence>
<evidence type="ECO:0000256" key="1">
    <source>
        <dbReference type="SAM" id="SignalP"/>
    </source>
</evidence>
<feature type="domain" description="PhoD-like phosphatase metallophosphatase" evidence="2">
    <location>
        <begin position="141"/>
        <end position="345"/>
    </location>
</feature>
<dbReference type="EC" id="3.1.3.1" evidence="3"/>
<feature type="chain" id="PRO_5022833796" evidence="1">
    <location>
        <begin position="23"/>
        <end position="364"/>
    </location>
</feature>
<sequence length="364" mass="40290" precursor="true">MTKPSAELLIAFLLLACPTLRAGDTVGPYVGVLKTTEAYLLYSPGKESVDLRVTVKDENGRTVAVAPSRSEADHDFVAKFHVEGLEPGTTYHYQIEKLVGGKADILAGGNQDYHFTTVPTERSGQVLNVAFISCVNDSTDPVWTEMAKHDLDMLCFGGDTPYADTGDLASLREKHRHLLQRPGLASLCKSTSLVGTWDDHDFGKNNANGKSAAGLKVNRRRAFVEYRAQERYGSGDEGIYQKVDLGAMEVFLLDARWYSQMAPSPVAPNQSTCFGNEQWQWLLESLRNSRAPFKVLLQGQIWQDKKNSETDDMQTYYAERDALLDMIKGEGIPGVVLVGGDIHVSRYLMHPQRVGYDVHGVRSA</sequence>
<dbReference type="CDD" id="cd07389">
    <property type="entry name" value="MPP_PhoD"/>
    <property type="match status" value="1"/>
</dbReference>
<name>A0A5C5WNT0_9BACT</name>
<dbReference type="GO" id="GO:0004035">
    <property type="term" value="F:alkaline phosphatase activity"/>
    <property type="evidence" value="ECO:0007669"/>
    <property type="project" value="UniProtKB-EC"/>
</dbReference>
<dbReference type="InterPro" id="IPR029052">
    <property type="entry name" value="Metallo-depent_PP-like"/>
</dbReference>
<keyword evidence="3" id="KW-0378">Hydrolase</keyword>
<accession>A0A5C5WNT0</accession>
<protein>
    <submittedName>
        <fullName evidence="3">Alkaline phosphatase D</fullName>
        <ecNumber evidence="3">3.1.3.1</ecNumber>
    </submittedName>
</protein>
<gene>
    <name evidence="3" type="primary">phoD_2</name>
    <name evidence="3" type="ORF">CA85_52220</name>
</gene>
<dbReference type="Proteomes" id="UP000318053">
    <property type="component" value="Unassembled WGS sequence"/>
</dbReference>
<proteinExistence type="predicted"/>
<organism evidence="3 4">
    <name type="scientific">Allorhodopirellula solitaria</name>
    <dbReference type="NCBI Taxonomy" id="2527987"/>
    <lineage>
        <taxon>Bacteria</taxon>
        <taxon>Pseudomonadati</taxon>
        <taxon>Planctomycetota</taxon>
        <taxon>Planctomycetia</taxon>
        <taxon>Pirellulales</taxon>
        <taxon>Pirellulaceae</taxon>
        <taxon>Allorhodopirellula</taxon>
    </lineage>
</organism>
<dbReference type="OrthoDB" id="9763616at2"/>
<keyword evidence="4" id="KW-1185">Reference proteome</keyword>
<dbReference type="EMBL" id="SJPK01000043">
    <property type="protein sequence ID" value="TWT51673.1"/>
    <property type="molecule type" value="Genomic_DNA"/>
</dbReference>
<dbReference type="PANTHER" id="PTHR33987:SF1">
    <property type="entry name" value="CALCINEURIN-LIKE METALLO-PHOSPHOESTERASE SUPERFAMILY PROTEIN"/>
    <property type="match status" value="1"/>
</dbReference>
<dbReference type="Pfam" id="PF09423">
    <property type="entry name" value="PhoD"/>
    <property type="match status" value="1"/>
</dbReference>
<dbReference type="RefSeq" id="WP_146394303.1">
    <property type="nucleotide sequence ID" value="NZ_SJPK01000043.1"/>
</dbReference>
<dbReference type="SUPFAM" id="SSF56300">
    <property type="entry name" value="Metallo-dependent phosphatases"/>
    <property type="match status" value="1"/>
</dbReference>
<dbReference type="InterPro" id="IPR038607">
    <property type="entry name" value="PhoD-like_sf"/>
</dbReference>
<dbReference type="PANTHER" id="PTHR33987">
    <property type="entry name" value="CALCINEURIN-LIKE METALLO-PHOSPHOESTERASE SUPERFAMILY PROTEIN"/>
    <property type="match status" value="1"/>
</dbReference>
<comment type="caution">
    <text evidence="3">The sequence shown here is derived from an EMBL/GenBank/DDBJ whole genome shotgun (WGS) entry which is preliminary data.</text>
</comment>
<dbReference type="AlphaFoldDB" id="A0A5C5WNT0"/>
<keyword evidence="1" id="KW-0732">Signal</keyword>
<dbReference type="InterPro" id="IPR018946">
    <property type="entry name" value="PhoD-like_MPP"/>
</dbReference>
<feature type="signal peptide" evidence="1">
    <location>
        <begin position="1"/>
        <end position="22"/>
    </location>
</feature>
<evidence type="ECO:0000259" key="2">
    <source>
        <dbReference type="Pfam" id="PF09423"/>
    </source>
</evidence>
<evidence type="ECO:0000313" key="3">
    <source>
        <dbReference type="EMBL" id="TWT51673.1"/>
    </source>
</evidence>
<dbReference type="Gene3D" id="2.60.40.380">
    <property type="entry name" value="Purple acid phosphatase-like, N-terminal"/>
    <property type="match status" value="1"/>
</dbReference>